<keyword evidence="2" id="KW-1185">Reference proteome</keyword>
<dbReference type="Proteomes" id="UP001159363">
    <property type="component" value="Chromosome 10"/>
</dbReference>
<protein>
    <submittedName>
        <fullName evidence="1">Uncharacterized protein</fullName>
    </submittedName>
</protein>
<reference evidence="1 2" key="1">
    <citation type="submission" date="2023-02" db="EMBL/GenBank/DDBJ databases">
        <title>LHISI_Scaffold_Assembly.</title>
        <authorList>
            <person name="Stuart O.P."/>
            <person name="Cleave R."/>
            <person name="Magrath M.J.L."/>
            <person name="Mikheyev A.S."/>
        </authorList>
    </citation>
    <scope>NUCLEOTIDE SEQUENCE [LARGE SCALE GENOMIC DNA]</scope>
    <source>
        <strain evidence="1">Daus_M_001</strain>
        <tissue evidence="1">Leg muscle</tissue>
    </source>
</reference>
<dbReference type="EMBL" id="JARBHB010000011">
    <property type="protein sequence ID" value="KAJ8872734.1"/>
    <property type="molecule type" value="Genomic_DNA"/>
</dbReference>
<gene>
    <name evidence="1" type="ORF">PR048_026349</name>
</gene>
<evidence type="ECO:0000313" key="1">
    <source>
        <dbReference type="EMBL" id="KAJ8872734.1"/>
    </source>
</evidence>
<proteinExistence type="predicted"/>
<organism evidence="1 2">
    <name type="scientific">Dryococelus australis</name>
    <dbReference type="NCBI Taxonomy" id="614101"/>
    <lineage>
        <taxon>Eukaryota</taxon>
        <taxon>Metazoa</taxon>
        <taxon>Ecdysozoa</taxon>
        <taxon>Arthropoda</taxon>
        <taxon>Hexapoda</taxon>
        <taxon>Insecta</taxon>
        <taxon>Pterygota</taxon>
        <taxon>Neoptera</taxon>
        <taxon>Polyneoptera</taxon>
        <taxon>Phasmatodea</taxon>
        <taxon>Verophasmatodea</taxon>
        <taxon>Anareolatae</taxon>
        <taxon>Phasmatidae</taxon>
        <taxon>Eurycanthinae</taxon>
        <taxon>Dryococelus</taxon>
    </lineage>
</organism>
<sequence length="467" mass="52488">MSLGTAQNTFTLGEAALVFGGFMWVLLTPHPHVVQVHLTICMESLPRSAGPTTHKQAEKQICHINRAEIEKTPVFPNTFIHSPRKNVGLEDANRTTAYLAEGTRWRVVACEFDSLLVAPKTEPRPDASVSCQNQESPKCAKGLWKHWKPQLKINIEIKKKEAILRGEEIAIGSRGILESSSPTLKPHSPDVDPIEHFRDVVWTSARNKYPAPTNSRELRTQARYRLQDCKLVQCFARRGDERVDAHISVAPSAPTLLGLRRAKFHQLGGHPVSLLASHQGDTGSIPGWVIPGSRMWELWRTMPLFGGFPRGSPVFPALSFRRCSILTSNTTISSQDLHVKICPNLFPHYRVDFKAGAARDSEREANQVSRGRTLKEQQVGRDHRGSYWLFRPPECAPRERRPRIRVPSRRFCADCYGSERRREQQGKGCKLEQLVYVIAHSPSPSVGRVGRTLPLCHRRISGHGLSC</sequence>
<comment type="caution">
    <text evidence="1">The sequence shown here is derived from an EMBL/GenBank/DDBJ whole genome shotgun (WGS) entry which is preliminary data.</text>
</comment>
<evidence type="ECO:0000313" key="2">
    <source>
        <dbReference type="Proteomes" id="UP001159363"/>
    </source>
</evidence>
<name>A0ABQ9GL22_9NEOP</name>
<accession>A0ABQ9GL22</accession>